<dbReference type="EMBL" id="LAZR01034104">
    <property type="protein sequence ID" value="KKL46246.1"/>
    <property type="molecule type" value="Genomic_DNA"/>
</dbReference>
<proteinExistence type="predicted"/>
<protein>
    <submittedName>
        <fullName evidence="1">Uncharacterized protein</fullName>
    </submittedName>
</protein>
<sequence length="455" mass="48633">MTYDPNANWTAKTNADAHEPIYFLDFEDLDNVRFSSGPIRTIVSGSTYHWVLNVPKGLGQKLSQSKGRSSLSRLIVDLVDVGGIITDLVSGQLISAAFGYTADSSEAESPFPNLPIEDLLTEITGLSTARGQNFQELVHVQGGTLEGKITVDVDAGIDNVPAGLFHSAMTGPDGDVNEKFWPKSNWTVRYTVGTVVSADLEVSAIYIARIDRAKGTATLIGTLKGLTDTLSPAATSYVRTVLGAPTFGNLDDYWAIALVVDNNGASQAQADIDGHASGIDSPMTSGLHRLLNAKATLFSGYSDLDEADYAEVTIMQVQDVAKQSDGISWRLGLADIKRATQDEIMVNSGATQRAPFRTVLDVAITAGAVTADIQAQEGVSKNDTVIFGPSSAAGFIGDEEIRRLSRKPESLGLGLSSRIFLDDALKSDYAVQDQVRWVTAVIEGNPINIIYAILT</sequence>
<comment type="caution">
    <text evidence="1">The sequence shown here is derived from an EMBL/GenBank/DDBJ whole genome shotgun (WGS) entry which is preliminary data.</text>
</comment>
<name>A0A0F9CXM7_9ZZZZ</name>
<reference evidence="1" key="1">
    <citation type="journal article" date="2015" name="Nature">
        <title>Complex archaea that bridge the gap between prokaryotes and eukaryotes.</title>
        <authorList>
            <person name="Spang A."/>
            <person name="Saw J.H."/>
            <person name="Jorgensen S.L."/>
            <person name="Zaremba-Niedzwiedzka K."/>
            <person name="Martijn J."/>
            <person name="Lind A.E."/>
            <person name="van Eijk R."/>
            <person name="Schleper C."/>
            <person name="Guy L."/>
            <person name="Ettema T.J."/>
        </authorList>
    </citation>
    <scope>NUCLEOTIDE SEQUENCE</scope>
</reference>
<organism evidence="1">
    <name type="scientific">marine sediment metagenome</name>
    <dbReference type="NCBI Taxonomy" id="412755"/>
    <lineage>
        <taxon>unclassified sequences</taxon>
        <taxon>metagenomes</taxon>
        <taxon>ecological metagenomes</taxon>
    </lineage>
</organism>
<evidence type="ECO:0000313" key="1">
    <source>
        <dbReference type="EMBL" id="KKL46246.1"/>
    </source>
</evidence>
<feature type="non-terminal residue" evidence="1">
    <location>
        <position position="455"/>
    </location>
</feature>
<gene>
    <name evidence="1" type="ORF">LCGC14_2347470</name>
</gene>
<dbReference type="AlphaFoldDB" id="A0A0F9CXM7"/>
<accession>A0A0F9CXM7</accession>